<dbReference type="Gene3D" id="3.40.30.10">
    <property type="entry name" value="Glutaredoxin"/>
    <property type="match status" value="1"/>
</dbReference>
<dbReference type="Pfam" id="PF14289">
    <property type="entry name" value="DUF4369"/>
    <property type="match status" value="1"/>
</dbReference>
<dbReference type="SUPFAM" id="SSF52833">
    <property type="entry name" value="Thioredoxin-like"/>
    <property type="match status" value="1"/>
</dbReference>
<dbReference type="Pfam" id="PF00578">
    <property type="entry name" value="AhpC-TSA"/>
    <property type="match status" value="1"/>
</dbReference>
<evidence type="ECO:0000313" key="3">
    <source>
        <dbReference type="Proteomes" id="UP000632273"/>
    </source>
</evidence>
<name>A0ABQ1UL44_9BACT</name>
<dbReference type="InterPro" id="IPR013766">
    <property type="entry name" value="Thioredoxin_domain"/>
</dbReference>
<proteinExistence type="predicted"/>
<dbReference type="InterPro" id="IPR000866">
    <property type="entry name" value="AhpC/TSA"/>
</dbReference>
<evidence type="ECO:0000313" key="2">
    <source>
        <dbReference type="EMBL" id="GGF20761.1"/>
    </source>
</evidence>
<dbReference type="Proteomes" id="UP000632273">
    <property type="component" value="Unassembled WGS sequence"/>
</dbReference>
<dbReference type="RefSeq" id="WP_188815372.1">
    <property type="nucleotide sequence ID" value="NZ_BMHT01000006.1"/>
</dbReference>
<gene>
    <name evidence="2" type="ORF">GCM10011383_35560</name>
</gene>
<dbReference type="InterPro" id="IPR036249">
    <property type="entry name" value="Thioredoxin-like_sf"/>
</dbReference>
<sequence length="380" mass="42359">MKLLLFVLVLLPGLVVGQQPFTYSLKGQLGRVPATATLYLRNNGHVLDSAHVRDGRFAFRGTSQRPQHVQLLLAPTGVLPTVFRNTKSVPADFAELFLEPTPVVLTSDNLLWHATITGGSVNKEYQLFTAQRQDLLDELYGERHPGDATRVITLASYQQERPHHLRLITKFIREHPASWVSLDLLEQRRLGPAQYDEVAPLYALLSPTLRDSAPGRAYGQLVDSLRTVAPGAAAPNLTLATATGKHVSVQDYRGQYLLLLFWSSQWEGGMQLNSLREVCNRYADLPLAVLNVSLDDQQHRKQWLRAVTDRPLPGTPASDLEGLTGRSAQRYHIDQLPQNFLLDPTGRIVAVNLYGEELAKALTKYLPPARTKLTDDGKQK</sequence>
<evidence type="ECO:0000259" key="1">
    <source>
        <dbReference type="PROSITE" id="PS51352"/>
    </source>
</evidence>
<feature type="domain" description="Thioredoxin" evidence="1">
    <location>
        <begin position="228"/>
        <end position="371"/>
    </location>
</feature>
<dbReference type="EMBL" id="BMHT01000006">
    <property type="protein sequence ID" value="GGF20761.1"/>
    <property type="molecule type" value="Genomic_DNA"/>
</dbReference>
<reference evidence="3" key="1">
    <citation type="journal article" date="2019" name="Int. J. Syst. Evol. Microbiol.">
        <title>The Global Catalogue of Microorganisms (GCM) 10K type strain sequencing project: providing services to taxonomists for standard genome sequencing and annotation.</title>
        <authorList>
            <consortium name="The Broad Institute Genomics Platform"/>
            <consortium name="The Broad Institute Genome Sequencing Center for Infectious Disease"/>
            <person name="Wu L."/>
            <person name="Ma J."/>
        </authorList>
    </citation>
    <scope>NUCLEOTIDE SEQUENCE [LARGE SCALE GENOMIC DNA]</scope>
    <source>
        <strain evidence="3">CGMCC 1.15197</strain>
    </source>
</reference>
<dbReference type="PROSITE" id="PS51352">
    <property type="entry name" value="THIOREDOXIN_2"/>
    <property type="match status" value="1"/>
</dbReference>
<organism evidence="2 3">
    <name type="scientific">Hymenobacter cavernae</name>
    <dbReference type="NCBI Taxonomy" id="2044852"/>
    <lineage>
        <taxon>Bacteria</taxon>
        <taxon>Pseudomonadati</taxon>
        <taxon>Bacteroidota</taxon>
        <taxon>Cytophagia</taxon>
        <taxon>Cytophagales</taxon>
        <taxon>Hymenobacteraceae</taxon>
        <taxon>Hymenobacter</taxon>
    </lineage>
</organism>
<comment type="caution">
    <text evidence="2">The sequence shown here is derived from an EMBL/GenBank/DDBJ whole genome shotgun (WGS) entry which is preliminary data.</text>
</comment>
<dbReference type="InterPro" id="IPR025380">
    <property type="entry name" value="DUF4369"/>
</dbReference>
<accession>A0ABQ1UL44</accession>
<keyword evidence="3" id="KW-1185">Reference proteome</keyword>
<protein>
    <recommendedName>
        <fullName evidence="1">Thioredoxin domain-containing protein</fullName>
    </recommendedName>
</protein>